<evidence type="ECO:0000259" key="3">
    <source>
        <dbReference type="PROSITE" id="PS50076"/>
    </source>
</evidence>
<protein>
    <submittedName>
        <fullName evidence="4">Chaperone protein DnaJ</fullName>
    </submittedName>
</protein>
<dbReference type="SUPFAM" id="SSF49493">
    <property type="entry name" value="HSP40/DnaJ peptide-binding domain"/>
    <property type="match status" value="2"/>
</dbReference>
<proteinExistence type="predicted"/>
<feature type="region of interest" description="Disordered" evidence="2">
    <location>
        <begin position="53"/>
        <end position="96"/>
    </location>
</feature>
<dbReference type="GO" id="GO:0042026">
    <property type="term" value="P:protein refolding"/>
    <property type="evidence" value="ECO:0007669"/>
    <property type="project" value="TreeGrafter"/>
</dbReference>
<dbReference type="Pfam" id="PF01556">
    <property type="entry name" value="DnaJ_C"/>
    <property type="match status" value="1"/>
</dbReference>
<evidence type="ECO:0000256" key="1">
    <source>
        <dbReference type="ARBA" id="ARBA00023186"/>
    </source>
</evidence>
<dbReference type="InterPro" id="IPR002939">
    <property type="entry name" value="DnaJ_C"/>
</dbReference>
<feature type="region of interest" description="Disordered" evidence="2">
    <location>
        <begin position="256"/>
        <end position="283"/>
    </location>
</feature>
<dbReference type="SMART" id="SM00271">
    <property type="entry name" value="DnaJ"/>
    <property type="match status" value="1"/>
</dbReference>
<keyword evidence="1" id="KW-0143">Chaperone</keyword>
<dbReference type="PANTHER" id="PTHR43096:SF52">
    <property type="entry name" value="DNAJ HOMOLOG 1, MITOCHONDRIAL-RELATED"/>
    <property type="match status" value="1"/>
</dbReference>
<organism evidence="4 5">
    <name type="scientific">Posidoniimonas corsicana</name>
    <dbReference type="NCBI Taxonomy" id="1938618"/>
    <lineage>
        <taxon>Bacteria</taxon>
        <taxon>Pseudomonadati</taxon>
        <taxon>Planctomycetota</taxon>
        <taxon>Planctomycetia</taxon>
        <taxon>Pirellulales</taxon>
        <taxon>Lacipirellulaceae</taxon>
        <taxon>Posidoniimonas</taxon>
    </lineage>
</organism>
<dbReference type="Gene3D" id="1.10.287.110">
    <property type="entry name" value="DnaJ domain"/>
    <property type="match status" value="1"/>
</dbReference>
<dbReference type="PROSITE" id="PS50076">
    <property type="entry name" value="DNAJ_2"/>
    <property type="match status" value="1"/>
</dbReference>
<dbReference type="GO" id="GO:0005737">
    <property type="term" value="C:cytoplasm"/>
    <property type="evidence" value="ECO:0007669"/>
    <property type="project" value="TreeGrafter"/>
</dbReference>
<comment type="caution">
    <text evidence="4">The sequence shown here is derived from an EMBL/GenBank/DDBJ whole genome shotgun (WGS) entry which is preliminary data.</text>
</comment>
<dbReference type="FunFam" id="2.60.260.20:FF:000013">
    <property type="entry name" value="DnaJ subfamily B member 11"/>
    <property type="match status" value="1"/>
</dbReference>
<reference evidence="4 5" key="1">
    <citation type="submission" date="2019-02" db="EMBL/GenBank/DDBJ databases">
        <title>Deep-cultivation of Planctomycetes and their phenomic and genomic characterization uncovers novel biology.</title>
        <authorList>
            <person name="Wiegand S."/>
            <person name="Jogler M."/>
            <person name="Boedeker C."/>
            <person name="Pinto D."/>
            <person name="Vollmers J."/>
            <person name="Rivas-Marin E."/>
            <person name="Kohn T."/>
            <person name="Peeters S.H."/>
            <person name="Heuer A."/>
            <person name="Rast P."/>
            <person name="Oberbeckmann S."/>
            <person name="Bunk B."/>
            <person name="Jeske O."/>
            <person name="Meyerdierks A."/>
            <person name="Storesund J.E."/>
            <person name="Kallscheuer N."/>
            <person name="Luecker S."/>
            <person name="Lage O.M."/>
            <person name="Pohl T."/>
            <person name="Merkel B.J."/>
            <person name="Hornburger P."/>
            <person name="Mueller R.-W."/>
            <person name="Bruemmer F."/>
            <person name="Labrenz M."/>
            <person name="Spormann A.M."/>
            <person name="Op Den Camp H."/>
            <person name="Overmann J."/>
            <person name="Amann R."/>
            <person name="Jetten M.S.M."/>
            <person name="Mascher T."/>
            <person name="Medema M.H."/>
            <person name="Devos D.P."/>
            <person name="Kaster A.-K."/>
            <person name="Ovreas L."/>
            <person name="Rohde M."/>
            <person name="Galperin M.Y."/>
            <person name="Jogler C."/>
        </authorList>
    </citation>
    <scope>NUCLEOTIDE SEQUENCE [LARGE SCALE GENOMIC DNA]</scope>
    <source>
        <strain evidence="4 5">KOR34</strain>
    </source>
</reference>
<dbReference type="RefSeq" id="WP_146564558.1">
    <property type="nucleotide sequence ID" value="NZ_SIHJ01000001.1"/>
</dbReference>
<dbReference type="PRINTS" id="PR00625">
    <property type="entry name" value="JDOMAIN"/>
</dbReference>
<dbReference type="EMBL" id="SIHJ01000001">
    <property type="protein sequence ID" value="TWT37210.1"/>
    <property type="molecule type" value="Genomic_DNA"/>
</dbReference>
<dbReference type="SUPFAM" id="SSF46565">
    <property type="entry name" value="Chaperone J-domain"/>
    <property type="match status" value="1"/>
</dbReference>
<name>A0A5C5VGY7_9BACT</name>
<dbReference type="Proteomes" id="UP000316714">
    <property type="component" value="Unassembled WGS sequence"/>
</dbReference>
<dbReference type="PANTHER" id="PTHR43096">
    <property type="entry name" value="DNAJ HOMOLOG 1, MITOCHONDRIAL-RELATED"/>
    <property type="match status" value="1"/>
</dbReference>
<dbReference type="AlphaFoldDB" id="A0A5C5VGY7"/>
<dbReference type="Pfam" id="PF00226">
    <property type="entry name" value="DnaJ"/>
    <property type="match status" value="1"/>
</dbReference>
<dbReference type="Gene3D" id="2.60.260.20">
    <property type="entry name" value="Urease metallochaperone UreE, N-terminal domain"/>
    <property type="match status" value="2"/>
</dbReference>
<evidence type="ECO:0000256" key="2">
    <source>
        <dbReference type="SAM" id="MobiDB-lite"/>
    </source>
</evidence>
<evidence type="ECO:0000313" key="4">
    <source>
        <dbReference type="EMBL" id="TWT37210.1"/>
    </source>
</evidence>
<dbReference type="PROSITE" id="PS00636">
    <property type="entry name" value="DNAJ_1"/>
    <property type="match status" value="1"/>
</dbReference>
<feature type="domain" description="J" evidence="3">
    <location>
        <begin position="4"/>
        <end position="69"/>
    </location>
</feature>
<feature type="compositionally biased region" description="Gly residues" evidence="2">
    <location>
        <begin position="75"/>
        <end position="96"/>
    </location>
</feature>
<dbReference type="InterPro" id="IPR001623">
    <property type="entry name" value="DnaJ_domain"/>
</dbReference>
<dbReference type="InterPro" id="IPR018253">
    <property type="entry name" value="DnaJ_domain_CS"/>
</dbReference>
<gene>
    <name evidence="4" type="primary">dnaJ_1</name>
    <name evidence="4" type="ORF">KOR34_21570</name>
</gene>
<dbReference type="CDD" id="cd06257">
    <property type="entry name" value="DnaJ"/>
    <property type="match status" value="1"/>
</dbReference>
<dbReference type="CDD" id="cd10747">
    <property type="entry name" value="DnaJ_C"/>
    <property type="match status" value="1"/>
</dbReference>
<dbReference type="GO" id="GO:0051082">
    <property type="term" value="F:unfolded protein binding"/>
    <property type="evidence" value="ECO:0007669"/>
    <property type="project" value="InterPro"/>
</dbReference>
<evidence type="ECO:0000313" key="5">
    <source>
        <dbReference type="Proteomes" id="UP000316714"/>
    </source>
</evidence>
<dbReference type="InterPro" id="IPR036869">
    <property type="entry name" value="J_dom_sf"/>
</dbReference>
<dbReference type="OrthoDB" id="9779889at2"/>
<accession>A0A5C5VGY7</accession>
<dbReference type="InterPro" id="IPR008971">
    <property type="entry name" value="HSP40/DnaJ_pept-bd"/>
</dbReference>
<feature type="compositionally biased region" description="Basic and acidic residues" evidence="2">
    <location>
        <begin position="57"/>
        <end position="66"/>
    </location>
</feature>
<sequence>MAKDYYETLGVKRSASSDELSKAYRELARKYHPDLNPKDAAAKEKFQEVQRAFDVLSDPKKREQYDRFGPNFESMGGGPGGPGGGRQGWPGGGYRGGAEEVDLNDLFGGAGAGGGGFADLFKHFGGGMGGGAAGGPRTAPRKGADLEHEITVPFSSAVKGGEAALSVRRANGKTETISVKIPAGIEDGKKIRLRGQGEPSPGGGPDGDILLTIHVASHPEFTRRGTRLDVVTPITLAEAVQGAKIDVPTPHGAVSVSVPAGTSSGKKLRLKGQGVRPEGKPPGDLYVELQIALPEGLSDEERGQIAEIAERHPQNPRANLRW</sequence>
<keyword evidence="5" id="KW-1185">Reference proteome</keyword>